<dbReference type="Gene3D" id="3.40.50.10330">
    <property type="entry name" value="Probable inorganic polyphosphate/atp-NAD kinase, domain 1"/>
    <property type="match status" value="1"/>
</dbReference>
<dbReference type="InterPro" id="IPR016064">
    <property type="entry name" value="NAD/diacylglycerol_kinase_sf"/>
</dbReference>
<dbReference type="InterPro" id="IPR002504">
    <property type="entry name" value="NADK"/>
</dbReference>
<gene>
    <name evidence="1" type="ORF">CXX69_05245</name>
</gene>
<dbReference type="EMBL" id="PSPG01000011">
    <property type="protein sequence ID" value="PXF21161.1"/>
    <property type="molecule type" value="Genomic_DNA"/>
</dbReference>
<dbReference type="InterPro" id="IPR017438">
    <property type="entry name" value="ATP-NAD_kinase_N"/>
</dbReference>
<evidence type="ECO:0000313" key="1">
    <source>
        <dbReference type="EMBL" id="PXF21161.1"/>
    </source>
</evidence>
<protein>
    <recommendedName>
        <fullName evidence="3">DAGKc domain-containing protein</fullName>
    </recommendedName>
</protein>
<proteinExistence type="predicted"/>
<dbReference type="SUPFAM" id="SSF111331">
    <property type="entry name" value="NAD kinase/diacylglycerol kinase-like"/>
    <property type="match status" value="1"/>
</dbReference>
<dbReference type="PANTHER" id="PTHR20275:SF28">
    <property type="entry name" value="NADH KINASE"/>
    <property type="match status" value="1"/>
</dbReference>
<dbReference type="PANTHER" id="PTHR20275">
    <property type="entry name" value="NAD KINASE"/>
    <property type="match status" value="1"/>
</dbReference>
<dbReference type="GO" id="GO:0003951">
    <property type="term" value="F:NAD+ kinase activity"/>
    <property type="evidence" value="ECO:0007669"/>
    <property type="project" value="InterPro"/>
</dbReference>
<sequence length="330" mass="36596">MSLCDSGQLNQVVPPCVAPIWDIHRGKSAKERAAMPPDVLVVYKKNFEEVHDKALATVRDALDELVSARGTSISYKARETVNREDFVGRDLVIILGGDGTLTSIAHSIDSDTPVMGVNSHPRDDDEDGSYGFYMGSDPKHFADDVRSALDGGAIVNVLPRLQAEIVTTSGKTVLSDPALNDLIIANTHQYQPSRYRLQRVPDGNYGEIDVIQRSSGCLFSTFLGQGAWFRHVVDIEGAAFPMNEVNGWYLFVSRDLPREEREDDGSYWAWTSEPTVMTSDMHRGYIVSDGWDETHFTRGARVTVDLGGPTLRLLTFRSTIHDGVAHWIRA</sequence>
<comment type="caution">
    <text evidence="1">The sequence shown here is derived from an EMBL/GenBank/DDBJ whole genome shotgun (WGS) entry which is preliminary data.</text>
</comment>
<accession>A0A2V3HTQ5</accession>
<organism evidence="1 2">
    <name type="scientific">Candidatus Thalassarchaeum betae</name>
    <dbReference type="NCBI Taxonomy" id="2599289"/>
    <lineage>
        <taxon>Archaea</taxon>
        <taxon>Methanobacteriati</taxon>
        <taxon>Thermoplasmatota</taxon>
        <taxon>Candidatus Poseidoniia</taxon>
        <taxon>Candidatus Poseidoniales</taxon>
        <taxon>Candidatus Thalassarchaeaceae</taxon>
        <taxon>Candidatus Thalassarchaeum</taxon>
    </lineage>
</organism>
<dbReference type="Pfam" id="PF01513">
    <property type="entry name" value="NAD_kinase"/>
    <property type="match status" value="1"/>
</dbReference>
<evidence type="ECO:0008006" key="3">
    <source>
        <dbReference type="Google" id="ProtNLM"/>
    </source>
</evidence>
<evidence type="ECO:0000313" key="2">
    <source>
        <dbReference type="Proteomes" id="UP000248161"/>
    </source>
</evidence>
<reference evidence="1 2" key="1">
    <citation type="journal article" date="2015" name="Nat. Commun.">
        <title>Genomic and transcriptomic evidence for scavenging of diverse organic compounds by widespread deep-sea archaea.</title>
        <authorList>
            <person name="Li M."/>
            <person name="Baker B.J."/>
            <person name="Anantharaman K."/>
            <person name="Jain S."/>
            <person name="Breier J.A."/>
            <person name="Dick G.J."/>
        </authorList>
    </citation>
    <scope>NUCLEOTIDE SEQUENCE [LARGE SCALE GENOMIC DNA]</scope>
    <source>
        <strain evidence="1">Cayman_51_deep</strain>
    </source>
</reference>
<dbReference type="GO" id="GO:0006741">
    <property type="term" value="P:NADP+ biosynthetic process"/>
    <property type="evidence" value="ECO:0007669"/>
    <property type="project" value="InterPro"/>
</dbReference>
<dbReference type="Proteomes" id="UP000248161">
    <property type="component" value="Unassembled WGS sequence"/>
</dbReference>
<name>A0A2V3HTQ5_9ARCH</name>
<dbReference type="AlphaFoldDB" id="A0A2V3HTQ5"/>